<dbReference type="Gene3D" id="2.170.260.10">
    <property type="entry name" value="paz domain"/>
    <property type="match status" value="1"/>
</dbReference>
<dbReference type="STRING" id="113226.A0A139I9W6"/>
<keyword evidence="4" id="KW-1185">Reference proteome</keyword>
<dbReference type="InterPro" id="IPR036085">
    <property type="entry name" value="PAZ_dom_sf"/>
</dbReference>
<dbReference type="InterPro" id="IPR003165">
    <property type="entry name" value="Piwi"/>
</dbReference>
<dbReference type="OrthoDB" id="10252740at2759"/>
<dbReference type="GO" id="GO:0003676">
    <property type="term" value="F:nucleic acid binding"/>
    <property type="evidence" value="ECO:0007669"/>
    <property type="project" value="InterPro"/>
</dbReference>
<reference evidence="3 4" key="1">
    <citation type="submission" date="2015-07" db="EMBL/GenBank/DDBJ databases">
        <title>Comparative genomics of the Sigatoka disease complex on banana suggests a link between parallel evolutionary changes in Pseudocercospora fijiensis and Pseudocercospora eumusae and increased virulence on the banana host.</title>
        <authorList>
            <person name="Chang T.-C."/>
            <person name="Salvucci A."/>
            <person name="Crous P.W."/>
            <person name="Stergiopoulos I."/>
        </authorList>
    </citation>
    <scope>NUCLEOTIDE SEQUENCE [LARGE SCALE GENOMIC DNA]</scope>
    <source>
        <strain evidence="3 4">CBS 116634</strain>
    </source>
</reference>
<evidence type="ECO:0000313" key="3">
    <source>
        <dbReference type="EMBL" id="KXT11520.1"/>
    </source>
</evidence>
<dbReference type="InterPro" id="IPR014811">
    <property type="entry name" value="ArgoL1"/>
</dbReference>
<dbReference type="Pfam" id="PF08699">
    <property type="entry name" value="ArgoL1"/>
    <property type="match status" value="1"/>
</dbReference>
<evidence type="ECO:0000259" key="2">
    <source>
        <dbReference type="PROSITE" id="PS50822"/>
    </source>
</evidence>
<dbReference type="PROSITE" id="PS50822">
    <property type="entry name" value="PIWI"/>
    <property type="match status" value="1"/>
</dbReference>
<protein>
    <recommendedName>
        <fullName evidence="2">Piwi domain-containing protein</fullName>
    </recommendedName>
</protein>
<organism evidence="3 4">
    <name type="scientific">Pseudocercospora musae</name>
    <dbReference type="NCBI Taxonomy" id="113226"/>
    <lineage>
        <taxon>Eukaryota</taxon>
        <taxon>Fungi</taxon>
        <taxon>Dikarya</taxon>
        <taxon>Ascomycota</taxon>
        <taxon>Pezizomycotina</taxon>
        <taxon>Dothideomycetes</taxon>
        <taxon>Dothideomycetidae</taxon>
        <taxon>Mycosphaerellales</taxon>
        <taxon>Mycosphaerellaceae</taxon>
        <taxon>Pseudocercospora</taxon>
    </lineage>
</organism>
<dbReference type="InterPro" id="IPR012337">
    <property type="entry name" value="RNaseH-like_sf"/>
</dbReference>
<dbReference type="Pfam" id="PF16488">
    <property type="entry name" value="ArgoL2"/>
    <property type="match status" value="1"/>
</dbReference>
<feature type="region of interest" description="Disordered" evidence="1">
    <location>
        <begin position="197"/>
        <end position="220"/>
    </location>
</feature>
<dbReference type="InterPro" id="IPR032474">
    <property type="entry name" value="Argonaute_N"/>
</dbReference>
<proteinExistence type="predicted"/>
<dbReference type="Pfam" id="PF16486">
    <property type="entry name" value="ArgoN"/>
    <property type="match status" value="1"/>
</dbReference>
<dbReference type="SMART" id="SM01163">
    <property type="entry name" value="DUF1785"/>
    <property type="match status" value="1"/>
</dbReference>
<feature type="region of interest" description="Disordered" evidence="1">
    <location>
        <begin position="1"/>
        <end position="38"/>
    </location>
</feature>
<dbReference type="SUPFAM" id="SSF53098">
    <property type="entry name" value="Ribonuclease H-like"/>
    <property type="match status" value="1"/>
</dbReference>
<dbReference type="Gene3D" id="3.30.420.10">
    <property type="entry name" value="Ribonuclease H-like superfamily/Ribonuclease H"/>
    <property type="match status" value="1"/>
</dbReference>
<evidence type="ECO:0000313" key="4">
    <source>
        <dbReference type="Proteomes" id="UP000073492"/>
    </source>
</evidence>
<sequence>MGTKKGRNTTQQGGGGDGGGNQGGSMQRKQGGGNQTTKPKKVALYSLCIRCDEADHPIEECVKQHPVDSTPSSQIWSGWSNAAVPAESLSSDRAAAQKTIDAARKIGKAVLAFCRTQDQVIEETRDQRVKAKKITKQALAHALEVVLQPDEEQTPGEDPVASNNDGELSAAQLFQNTSKFRDGVQPHAPADEITRVAESDKSHRNLQKTVEQPPADDKPEEAAIPPFAHAPLHGSVFQYQPAATSEHANFPLRSELATPNDQHMVLTNHFSIDIPQGVSLYEYHVNGIPAKATRAKKRTMILDMIEHDDLLWKKRDTIATDCQKKIISVGPLYSDVQIIHVNNYSPGTRGQAKKHPLELTFVACHDLDDLRDFVEGRKNYFEDLAAVDALNIALSKAVTDNNDRAFQVGNTRFYYRKGWKTLQDPKFPVGEGAGLISVRGYYSAVKPAMGRTLLNVNTVTSAFYKSQKVSEYFKEIFGSMKGSLAEKKRFAEAHLANLRVYVNFERKQEPGDDRSQSVNSESRRTKTLVSLGKPAKEQKFKVEGKEVEVWTYLKQKYPEHTSNDDLGWPTVNVGGKDDETSKYYLASQLTVVSDQIYRGAIPSALTRYMIDAARRTPAANFSAILGEGKSALQFHKSPAPPMLTSLGITISNNMLKVPARLIANPAVVYRHGRTISERRGWELDDTFKFLSTQSNFNRNGPGKATVQFFIAGRLKHPEFQAAYVENFLHFQGANGLQKLTAVQKPLDLGKTDFGSIKKTLLAHKADLVVLIFPRADAQYRAIYSNFRIVADQFLGIRSICLNEKKMIGSLRNFHPSNGLGDRFLVDYMRNVSMKLNLRNGATNHTVASNLLSAIGGHKETCDTMIIGADVTHPGAGSIPFAPSIAAVVASVDNNFQQMPGSMRLNPSRQEYIELMKDMTKERLRLWYNKNNKALPKRILFYRDGVGDSYRRIIRDTEVLAIKSAWVELRDEKFTAENLPADPQITAVIVTKRHHTRLFPSSIAPGGGTPADRTNSGNCQPGTVVETGVTSPCYFDFYLLSHNLLQGTAKPAHYFVIENGMGLSAKELQDLTYHLAYTYGRSTTPVSYAPPAYYADRLCERGRLYLKPLLDNAIDIKAKIKNDDLDAKSAAEEVMTRAKKLFYRNKSGGIGEIRNPWASDLDDEMFWM</sequence>
<dbReference type="AlphaFoldDB" id="A0A139I9W6"/>
<dbReference type="Proteomes" id="UP000073492">
    <property type="component" value="Unassembled WGS sequence"/>
</dbReference>
<dbReference type="Gene3D" id="3.40.50.2300">
    <property type="match status" value="1"/>
</dbReference>
<dbReference type="SMART" id="SM00950">
    <property type="entry name" value="Piwi"/>
    <property type="match status" value="1"/>
</dbReference>
<dbReference type="Pfam" id="PF02171">
    <property type="entry name" value="Piwi"/>
    <property type="match status" value="1"/>
</dbReference>
<gene>
    <name evidence="3" type="ORF">AC579_8519</name>
</gene>
<accession>A0A139I9W6</accession>
<feature type="compositionally biased region" description="Gly residues" evidence="1">
    <location>
        <begin position="12"/>
        <end position="23"/>
    </location>
</feature>
<feature type="domain" description="Piwi" evidence="2">
    <location>
        <begin position="767"/>
        <end position="1106"/>
    </location>
</feature>
<feature type="region of interest" description="Disordered" evidence="1">
    <location>
        <begin position="509"/>
        <end position="530"/>
    </location>
</feature>
<dbReference type="PANTHER" id="PTHR22891">
    <property type="entry name" value="EUKARYOTIC TRANSLATION INITIATION FACTOR 2C"/>
    <property type="match status" value="1"/>
</dbReference>
<dbReference type="InterPro" id="IPR036397">
    <property type="entry name" value="RNaseH_sf"/>
</dbReference>
<comment type="caution">
    <text evidence="3">The sequence shown here is derived from an EMBL/GenBank/DDBJ whole genome shotgun (WGS) entry which is preliminary data.</text>
</comment>
<dbReference type="EMBL" id="LFZO01000196">
    <property type="protein sequence ID" value="KXT11520.1"/>
    <property type="molecule type" value="Genomic_DNA"/>
</dbReference>
<dbReference type="SUPFAM" id="SSF101690">
    <property type="entry name" value="PAZ domain"/>
    <property type="match status" value="1"/>
</dbReference>
<name>A0A139I9W6_9PEZI</name>
<dbReference type="InterPro" id="IPR032472">
    <property type="entry name" value="ArgoL2"/>
</dbReference>
<evidence type="ECO:0000256" key="1">
    <source>
        <dbReference type="SAM" id="MobiDB-lite"/>
    </source>
</evidence>